<keyword evidence="13" id="KW-0418">Kinase</keyword>
<keyword evidence="7" id="KW-0963">Cytoplasm</keyword>
<evidence type="ECO:0000256" key="14">
    <source>
        <dbReference type="ARBA" id="ARBA00022840"/>
    </source>
</evidence>
<comment type="subcellular location">
    <subcellularLocation>
        <location evidence="3">Cell projection</location>
        <location evidence="3">Cilium</location>
    </subcellularLocation>
    <subcellularLocation>
        <location evidence="4">Cytoplasm</location>
        <location evidence="4">Cytoskeleton</location>
    </subcellularLocation>
    <subcellularLocation>
        <location evidence="2">Nucleus</location>
    </subcellularLocation>
</comment>
<evidence type="ECO:0000256" key="20">
    <source>
        <dbReference type="ARBA" id="ARBA00048679"/>
    </source>
</evidence>
<dbReference type="GO" id="GO:0046872">
    <property type="term" value="F:metal ion binding"/>
    <property type="evidence" value="ECO:0007669"/>
    <property type="project" value="UniProtKB-KW"/>
</dbReference>
<comment type="catalytic activity">
    <reaction evidence="20">
        <text>L-seryl-[protein] + ATP = O-phospho-L-seryl-[protein] + ADP + H(+)</text>
        <dbReference type="Rhea" id="RHEA:17989"/>
        <dbReference type="Rhea" id="RHEA-COMP:9863"/>
        <dbReference type="Rhea" id="RHEA-COMP:11604"/>
        <dbReference type="ChEBI" id="CHEBI:15378"/>
        <dbReference type="ChEBI" id="CHEBI:29999"/>
        <dbReference type="ChEBI" id="CHEBI:30616"/>
        <dbReference type="ChEBI" id="CHEBI:83421"/>
        <dbReference type="ChEBI" id="CHEBI:456216"/>
        <dbReference type="EC" id="2.7.11.1"/>
    </reaction>
</comment>
<dbReference type="GO" id="GO:0005524">
    <property type="term" value="F:ATP binding"/>
    <property type="evidence" value="ECO:0007669"/>
    <property type="project" value="UniProtKB-UniRule"/>
</dbReference>
<feature type="region of interest" description="Disordered" evidence="22">
    <location>
        <begin position="452"/>
        <end position="538"/>
    </location>
</feature>
<dbReference type="GO" id="GO:0005856">
    <property type="term" value="C:cytoskeleton"/>
    <property type="evidence" value="ECO:0007669"/>
    <property type="project" value="UniProtKB-SubCell"/>
</dbReference>
<name>A0A7S0D411_MICPS</name>
<dbReference type="PANTHER" id="PTHR24055">
    <property type="entry name" value="MITOGEN-ACTIVATED PROTEIN KINASE"/>
    <property type="match status" value="1"/>
</dbReference>
<dbReference type="InterPro" id="IPR050117">
    <property type="entry name" value="MAPK"/>
</dbReference>
<dbReference type="FunFam" id="1.10.510.10:FF:000104">
    <property type="entry name" value="serine/threonine-protein kinase MAK isoform X1"/>
    <property type="match status" value="1"/>
</dbReference>
<feature type="compositionally biased region" description="Basic and acidic residues" evidence="22">
    <location>
        <begin position="375"/>
        <end position="389"/>
    </location>
</feature>
<feature type="region of interest" description="Disordered" evidence="22">
    <location>
        <begin position="678"/>
        <end position="720"/>
    </location>
</feature>
<dbReference type="EC" id="2.7.11.1" evidence="6"/>
<dbReference type="AlphaFoldDB" id="A0A7S0D411"/>
<dbReference type="InterPro" id="IPR017441">
    <property type="entry name" value="Protein_kinase_ATP_BS"/>
</dbReference>
<evidence type="ECO:0000256" key="8">
    <source>
        <dbReference type="ARBA" id="ARBA00022527"/>
    </source>
</evidence>
<keyword evidence="17" id="KW-0539">Nucleus</keyword>
<dbReference type="FunFam" id="3.30.200.20:FF:000071">
    <property type="entry name" value="serine/threonine-protein kinase MAK isoform X1"/>
    <property type="match status" value="1"/>
</dbReference>
<dbReference type="InterPro" id="IPR011009">
    <property type="entry name" value="Kinase-like_dom_sf"/>
</dbReference>
<evidence type="ECO:0000256" key="18">
    <source>
        <dbReference type="ARBA" id="ARBA00023273"/>
    </source>
</evidence>
<feature type="compositionally biased region" description="Polar residues" evidence="22">
    <location>
        <begin position="333"/>
        <end position="342"/>
    </location>
</feature>
<organism evidence="24">
    <name type="scientific">Micromonas pusilla</name>
    <name type="common">Picoplanktonic green alga</name>
    <name type="synonym">Chromulina pusilla</name>
    <dbReference type="NCBI Taxonomy" id="38833"/>
    <lineage>
        <taxon>Eukaryota</taxon>
        <taxon>Viridiplantae</taxon>
        <taxon>Chlorophyta</taxon>
        <taxon>Mamiellophyceae</taxon>
        <taxon>Mamiellales</taxon>
        <taxon>Mamiellaceae</taxon>
        <taxon>Micromonas</taxon>
    </lineage>
</organism>
<dbReference type="Gene3D" id="3.30.200.20">
    <property type="entry name" value="Phosphorylase Kinase, domain 1"/>
    <property type="match status" value="1"/>
</dbReference>
<dbReference type="GO" id="GO:0004674">
    <property type="term" value="F:protein serine/threonine kinase activity"/>
    <property type="evidence" value="ECO:0007669"/>
    <property type="project" value="UniProtKB-KW"/>
</dbReference>
<keyword evidence="9" id="KW-0597">Phosphoprotein</keyword>
<evidence type="ECO:0000256" key="13">
    <source>
        <dbReference type="ARBA" id="ARBA00022777"/>
    </source>
</evidence>
<evidence type="ECO:0000256" key="12">
    <source>
        <dbReference type="ARBA" id="ARBA00022741"/>
    </source>
</evidence>
<proteinExistence type="inferred from homology"/>
<evidence type="ECO:0000256" key="7">
    <source>
        <dbReference type="ARBA" id="ARBA00022490"/>
    </source>
</evidence>
<evidence type="ECO:0000256" key="9">
    <source>
        <dbReference type="ARBA" id="ARBA00022553"/>
    </source>
</evidence>
<keyword evidence="14 21" id="KW-0067">ATP-binding</keyword>
<evidence type="ECO:0000256" key="6">
    <source>
        <dbReference type="ARBA" id="ARBA00012513"/>
    </source>
</evidence>
<keyword evidence="10" id="KW-0808">Transferase</keyword>
<evidence type="ECO:0000256" key="3">
    <source>
        <dbReference type="ARBA" id="ARBA00004138"/>
    </source>
</evidence>
<dbReference type="EMBL" id="HBEN01007768">
    <property type="protein sequence ID" value="CAD8440572.1"/>
    <property type="molecule type" value="Transcribed_RNA"/>
</dbReference>
<feature type="compositionally biased region" description="Polar residues" evidence="22">
    <location>
        <begin position="498"/>
        <end position="537"/>
    </location>
</feature>
<comment type="cofactor">
    <cofactor evidence="1">
        <name>Mg(2+)</name>
        <dbReference type="ChEBI" id="CHEBI:18420"/>
    </cofactor>
</comment>
<dbReference type="Pfam" id="PF00069">
    <property type="entry name" value="Pkinase"/>
    <property type="match status" value="1"/>
</dbReference>
<feature type="compositionally biased region" description="Low complexity" evidence="22">
    <location>
        <begin position="357"/>
        <end position="374"/>
    </location>
</feature>
<keyword evidence="11" id="KW-0479">Metal-binding</keyword>
<evidence type="ECO:0000256" key="17">
    <source>
        <dbReference type="ARBA" id="ARBA00023242"/>
    </source>
</evidence>
<keyword evidence="8" id="KW-0723">Serine/threonine-protein kinase</keyword>
<dbReference type="CDD" id="cd07830">
    <property type="entry name" value="STKc_MAK_like"/>
    <property type="match status" value="1"/>
</dbReference>
<dbReference type="SUPFAM" id="SSF56112">
    <property type="entry name" value="Protein kinase-like (PK-like)"/>
    <property type="match status" value="1"/>
</dbReference>
<dbReference type="InterPro" id="IPR000719">
    <property type="entry name" value="Prot_kinase_dom"/>
</dbReference>
<evidence type="ECO:0000256" key="11">
    <source>
        <dbReference type="ARBA" id="ARBA00022723"/>
    </source>
</evidence>
<evidence type="ECO:0000313" key="24">
    <source>
        <dbReference type="EMBL" id="CAD8440572.1"/>
    </source>
</evidence>
<dbReference type="SMART" id="SM00220">
    <property type="entry name" value="S_TKc"/>
    <property type="match status" value="1"/>
</dbReference>
<protein>
    <recommendedName>
        <fullName evidence="6">non-specific serine/threonine protein kinase</fullName>
        <ecNumber evidence="6">2.7.11.1</ecNumber>
    </recommendedName>
</protein>
<evidence type="ECO:0000256" key="10">
    <source>
        <dbReference type="ARBA" id="ARBA00022679"/>
    </source>
</evidence>
<dbReference type="PROSITE" id="PS00108">
    <property type="entry name" value="PROTEIN_KINASE_ST"/>
    <property type="match status" value="1"/>
</dbReference>
<gene>
    <name evidence="24" type="ORF">MSP1401_LOCUS6387</name>
</gene>
<feature type="binding site" evidence="21">
    <location>
        <position position="34"/>
    </location>
    <ligand>
        <name>ATP</name>
        <dbReference type="ChEBI" id="CHEBI:30616"/>
    </ligand>
</feature>
<evidence type="ECO:0000256" key="19">
    <source>
        <dbReference type="ARBA" id="ARBA00047899"/>
    </source>
</evidence>
<dbReference type="PROSITE" id="PS00107">
    <property type="entry name" value="PROTEIN_KINASE_ATP"/>
    <property type="match status" value="1"/>
</dbReference>
<evidence type="ECO:0000256" key="2">
    <source>
        <dbReference type="ARBA" id="ARBA00004123"/>
    </source>
</evidence>
<keyword evidence="15" id="KW-0460">Magnesium</keyword>
<evidence type="ECO:0000256" key="4">
    <source>
        <dbReference type="ARBA" id="ARBA00004245"/>
    </source>
</evidence>
<dbReference type="GO" id="GO:0005634">
    <property type="term" value="C:nucleus"/>
    <property type="evidence" value="ECO:0007669"/>
    <property type="project" value="UniProtKB-SubCell"/>
</dbReference>
<feature type="domain" description="Protein kinase" evidence="23">
    <location>
        <begin position="4"/>
        <end position="283"/>
    </location>
</feature>
<evidence type="ECO:0000256" key="15">
    <source>
        <dbReference type="ARBA" id="ARBA00022842"/>
    </source>
</evidence>
<accession>A0A7S0D411</accession>
<keyword evidence="12 21" id="KW-0547">Nucleotide-binding</keyword>
<comment type="catalytic activity">
    <reaction evidence="19">
        <text>L-threonyl-[protein] + ATP = O-phospho-L-threonyl-[protein] + ADP + H(+)</text>
        <dbReference type="Rhea" id="RHEA:46608"/>
        <dbReference type="Rhea" id="RHEA-COMP:11060"/>
        <dbReference type="Rhea" id="RHEA-COMP:11605"/>
        <dbReference type="ChEBI" id="CHEBI:15378"/>
        <dbReference type="ChEBI" id="CHEBI:30013"/>
        <dbReference type="ChEBI" id="CHEBI:30616"/>
        <dbReference type="ChEBI" id="CHEBI:61977"/>
        <dbReference type="ChEBI" id="CHEBI:456216"/>
        <dbReference type="EC" id="2.7.11.1"/>
    </reaction>
</comment>
<evidence type="ECO:0000256" key="21">
    <source>
        <dbReference type="PROSITE-ProRule" id="PRU10141"/>
    </source>
</evidence>
<evidence type="ECO:0000259" key="23">
    <source>
        <dbReference type="PROSITE" id="PS50011"/>
    </source>
</evidence>
<evidence type="ECO:0000256" key="1">
    <source>
        <dbReference type="ARBA" id="ARBA00001946"/>
    </source>
</evidence>
<dbReference type="Gene3D" id="1.10.510.10">
    <property type="entry name" value="Transferase(Phosphotransferase) domain 1"/>
    <property type="match status" value="1"/>
</dbReference>
<dbReference type="InterPro" id="IPR008271">
    <property type="entry name" value="Ser/Thr_kinase_AS"/>
</dbReference>
<feature type="region of interest" description="Disordered" evidence="22">
    <location>
        <begin position="288"/>
        <end position="318"/>
    </location>
</feature>
<comment type="similarity">
    <text evidence="5">Belongs to the protein kinase superfamily. CMGC Ser/Thr protein kinase family. CDC2/CDKX subfamily.</text>
</comment>
<dbReference type="PROSITE" id="PS50011">
    <property type="entry name" value="PROTEIN_KINASE_DOM"/>
    <property type="match status" value="1"/>
</dbReference>
<sequence>MNRYKVQKQLGDGTYGSVWKATNRETNEVVAIKKMKRKFYSWEEAISLREVKSLRKLNHPNVVKLKEVIRENDELYFVFEHMKQNLYQQIKDRDRYFSETRVKNWIYQILHSIAYLHKHGYFHRDLKPENLLITEDTVKLADFGLAREIRSRPPYTDYVSTRWYRAPEVLLRSPYYNSPIDIFAIGVIAAELFSLRPLFPGSSEQDEIYKICAVNGTPNEQSWPEGMKLASKMGFHFPQFDPTPLQKLVPNASKEALDFMEACLQWDPTKRPTAVQCLQMPFFQTGITNPLSLKDEPKPQARRSAQTRTSEEAVVAASPHVDAHEIHRHEPLQPSNSASSVPAPQEPVAKSRWGEPASRQNSSASASQHVQAAKQRVESVTDRGRHDVTSEQAVPRRHHYQHHEPKNEQGSAMRDPLLSKPLAATSFGSYNNPLAQKPASLGAQPSASSILSSRVSSGSRDYTRGLQPLDVVGKPPPYANGENTTSRGDPQERVGSQLYGTASSSRPMQVQQRAPQHVTGSRLYSNYGNGAAAQNSHDPLIGGSRLRASQFGGYGVESIAPLHKLNLGGYGKGNSGVSEKSSGVSGAGPRYDFGRDTYGLDRRSPPIARRDTYGAPAAGLRHGVGQYSRELSTHDRGDIPVRGKHLGSYGGSARYRSTMLQPSSMGVAELKLPPLERRQPIPGVGAYRNASLSSQYPSAGTDDGVRRGAQPPSYRHDSLY</sequence>
<dbReference type="GO" id="GO:0005929">
    <property type="term" value="C:cilium"/>
    <property type="evidence" value="ECO:0007669"/>
    <property type="project" value="UniProtKB-SubCell"/>
</dbReference>
<reference evidence="24" key="1">
    <citation type="submission" date="2021-01" db="EMBL/GenBank/DDBJ databases">
        <authorList>
            <person name="Corre E."/>
            <person name="Pelletier E."/>
            <person name="Niang G."/>
            <person name="Scheremetjew M."/>
            <person name="Finn R."/>
            <person name="Kale V."/>
            <person name="Holt S."/>
            <person name="Cochrane G."/>
            <person name="Meng A."/>
            <person name="Brown T."/>
            <person name="Cohen L."/>
        </authorList>
    </citation>
    <scope>NUCLEOTIDE SEQUENCE</scope>
    <source>
        <strain evidence="24">CCAC1681</strain>
    </source>
</reference>
<evidence type="ECO:0000256" key="16">
    <source>
        <dbReference type="ARBA" id="ARBA00023212"/>
    </source>
</evidence>
<keyword evidence="16" id="KW-0206">Cytoskeleton</keyword>
<feature type="region of interest" description="Disordered" evidence="22">
    <location>
        <begin position="330"/>
        <end position="414"/>
    </location>
</feature>
<evidence type="ECO:0000256" key="5">
    <source>
        <dbReference type="ARBA" id="ARBA00006485"/>
    </source>
</evidence>
<evidence type="ECO:0000256" key="22">
    <source>
        <dbReference type="SAM" id="MobiDB-lite"/>
    </source>
</evidence>
<keyword evidence="18" id="KW-0966">Cell projection</keyword>